<keyword evidence="7 8" id="KW-0472">Membrane</keyword>
<evidence type="ECO:0000256" key="2">
    <source>
        <dbReference type="ARBA" id="ARBA00005236"/>
    </source>
</evidence>
<feature type="transmembrane region" description="Helical" evidence="8">
    <location>
        <begin position="311"/>
        <end position="341"/>
    </location>
</feature>
<dbReference type="InterPro" id="IPR003838">
    <property type="entry name" value="ABC3_permease_C"/>
</dbReference>
<keyword evidence="3" id="KW-0813">Transport</keyword>
<evidence type="ECO:0000256" key="3">
    <source>
        <dbReference type="ARBA" id="ARBA00022448"/>
    </source>
</evidence>
<comment type="caution">
    <text evidence="11">The sequence shown here is derived from an EMBL/GenBank/DDBJ whole genome shotgun (WGS) entry which is preliminary data.</text>
</comment>
<evidence type="ECO:0000259" key="9">
    <source>
        <dbReference type="Pfam" id="PF02687"/>
    </source>
</evidence>
<protein>
    <submittedName>
        <fullName evidence="11">Lipoprotein-releasing ABC transporter permease subunit</fullName>
    </submittedName>
</protein>
<feature type="domain" description="ABC3 transporter permease C-terminal" evidence="9">
    <location>
        <begin position="273"/>
        <end position="404"/>
    </location>
</feature>
<gene>
    <name evidence="11" type="ORF">WCN91_03460</name>
</gene>
<keyword evidence="12" id="KW-1185">Reference proteome</keyword>
<name>A0ABU9MT73_9GAMM</name>
<keyword evidence="6 8" id="KW-1133">Transmembrane helix</keyword>
<dbReference type="EMBL" id="JBCGCU010000002">
    <property type="protein sequence ID" value="MEM0514502.1"/>
    <property type="molecule type" value="Genomic_DNA"/>
</dbReference>
<comment type="subcellular location">
    <subcellularLocation>
        <location evidence="1">Cell membrane</location>
        <topology evidence="1">Multi-pass membrane protein</topology>
    </subcellularLocation>
</comment>
<dbReference type="PANTHER" id="PTHR30489:SF0">
    <property type="entry name" value="LIPOPROTEIN-RELEASING SYSTEM TRANSMEMBRANE PROTEIN LOLE"/>
    <property type="match status" value="1"/>
</dbReference>
<sequence>MSLSLLLAQRFRKSQRNSGFMGFMARSSSLGIILGVAVLILALSVVNGFQQQLVERLLALVPHVEYVAADRPIEQWPQKQQRLERQENVVAAAPFIAVNAMAQYRGKLEAAQVRGIVPELETRVSIVDDFISGKKLTELGANEVIIGAELAKALGLERGDSLTLLMTDINNPSDGLSAPIRLNVQVAGLIQSHGPLDKLQVYLPLVALQQAFAFTEDQVTGLRITLDDVFSAQSEAMRIGRSLDDYVYVNSWVRTQGGLYQDIQMVRTIVYLSVFLIIAVASFNIISSLFMEVKEKQSAIAILRTMGASDVIIMLAFMLQGVVSAVIATLIGALVGVLLALNITDIFVLWSDFIGENKLAGVYFIDFLPAQIHWQDIALVAAITLVITVLASIYPAWQAAKIDPAKVLGN</sequence>
<evidence type="ECO:0000256" key="6">
    <source>
        <dbReference type="ARBA" id="ARBA00022989"/>
    </source>
</evidence>
<dbReference type="InterPro" id="IPR051447">
    <property type="entry name" value="Lipoprotein-release_system"/>
</dbReference>
<keyword evidence="5 8" id="KW-0812">Transmembrane</keyword>
<accession>A0ABU9MT73</accession>
<evidence type="ECO:0000256" key="7">
    <source>
        <dbReference type="ARBA" id="ARBA00023136"/>
    </source>
</evidence>
<dbReference type="InterPro" id="IPR025857">
    <property type="entry name" value="MacB_PCD"/>
</dbReference>
<dbReference type="Proteomes" id="UP001447008">
    <property type="component" value="Unassembled WGS sequence"/>
</dbReference>
<evidence type="ECO:0000256" key="4">
    <source>
        <dbReference type="ARBA" id="ARBA00022475"/>
    </source>
</evidence>
<proteinExistence type="inferred from homology"/>
<dbReference type="RefSeq" id="WP_342676387.1">
    <property type="nucleotide sequence ID" value="NZ_JBCGCU010000002.1"/>
</dbReference>
<dbReference type="InterPro" id="IPR011925">
    <property type="entry name" value="LolCE_TM"/>
</dbReference>
<feature type="domain" description="MacB-like periplasmic core" evidence="10">
    <location>
        <begin position="30"/>
        <end position="232"/>
    </location>
</feature>
<dbReference type="Pfam" id="PF12704">
    <property type="entry name" value="MacB_PCD"/>
    <property type="match status" value="1"/>
</dbReference>
<organism evidence="11 12">
    <name type="scientific">Pseudoalteromonas qingdaonensis</name>
    <dbReference type="NCBI Taxonomy" id="3131913"/>
    <lineage>
        <taxon>Bacteria</taxon>
        <taxon>Pseudomonadati</taxon>
        <taxon>Pseudomonadota</taxon>
        <taxon>Gammaproteobacteria</taxon>
        <taxon>Alteromonadales</taxon>
        <taxon>Pseudoalteromonadaceae</taxon>
        <taxon>Pseudoalteromonas</taxon>
    </lineage>
</organism>
<reference evidence="11 12" key="1">
    <citation type="submission" date="2024-03" db="EMBL/GenBank/DDBJ databases">
        <title>Pseudoalteromonas qingdaonensis sp. nov., isolated from the intestines of marine benthic organisms.</title>
        <authorList>
            <person name="Lin X."/>
            <person name="Fang S."/>
            <person name="Hu X."/>
        </authorList>
    </citation>
    <scope>NUCLEOTIDE SEQUENCE [LARGE SCALE GENOMIC DNA]</scope>
    <source>
        <strain evidence="11 12">YIC-827</strain>
    </source>
</reference>
<dbReference type="PANTHER" id="PTHR30489">
    <property type="entry name" value="LIPOPROTEIN-RELEASING SYSTEM TRANSMEMBRANE PROTEIN LOLE"/>
    <property type="match status" value="1"/>
</dbReference>
<evidence type="ECO:0000256" key="5">
    <source>
        <dbReference type="ARBA" id="ARBA00022692"/>
    </source>
</evidence>
<evidence type="ECO:0000313" key="12">
    <source>
        <dbReference type="Proteomes" id="UP001447008"/>
    </source>
</evidence>
<comment type="similarity">
    <text evidence="2">Belongs to the ABC-4 integral membrane protein family. LolC/E subfamily.</text>
</comment>
<keyword evidence="4" id="KW-1003">Cell membrane</keyword>
<evidence type="ECO:0000256" key="8">
    <source>
        <dbReference type="SAM" id="Phobius"/>
    </source>
</evidence>
<dbReference type="NCBIfam" id="TIGR02212">
    <property type="entry name" value="lolCE"/>
    <property type="match status" value="1"/>
</dbReference>
<evidence type="ECO:0000259" key="10">
    <source>
        <dbReference type="Pfam" id="PF12704"/>
    </source>
</evidence>
<keyword evidence="11" id="KW-0449">Lipoprotein</keyword>
<evidence type="ECO:0000256" key="1">
    <source>
        <dbReference type="ARBA" id="ARBA00004651"/>
    </source>
</evidence>
<feature type="transmembrane region" description="Helical" evidence="8">
    <location>
        <begin position="269"/>
        <end position="290"/>
    </location>
</feature>
<evidence type="ECO:0000313" key="11">
    <source>
        <dbReference type="EMBL" id="MEM0514502.1"/>
    </source>
</evidence>
<feature type="transmembrane region" description="Helical" evidence="8">
    <location>
        <begin position="377"/>
        <end position="397"/>
    </location>
</feature>
<dbReference type="Pfam" id="PF02687">
    <property type="entry name" value="FtsX"/>
    <property type="match status" value="1"/>
</dbReference>